<evidence type="ECO:0000313" key="1">
    <source>
        <dbReference type="EMBL" id="KAH7980885.1"/>
    </source>
</evidence>
<sequence>MAVRMRLLSDHDSETTSVVLVVITPAPVVRPIPAKSRHPITEESTMVPTFSMLGSEECPVVVSLMVSKLYQRVENLRSEGRTCDLAVSYLEVYNKVVRDILCFDPAKGIAILYLTIHKLKKAGTLLEPLLKGNNRTQRATDANAESSWSHVIFESYVTLTENATSTSVSMCFVDLAGSVRAAAASRGTKDQMREVTKFNLSLLALGNCIDVRSKNGMQQVPYQDSKLTHILKDSLGGSGSALMIGTAMAVKLSYAVTCSTQDAPIEKYKHKVEGLQRKLEKVELWKAVVEVHVRELKDGLVAKTPCYKLRRPAGVAVVQRRLRTSCPQLPS</sequence>
<dbReference type="EMBL" id="CM023470">
    <property type="protein sequence ID" value="KAH7980885.1"/>
    <property type="molecule type" value="Genomic_DNA"/>
</dbReference>
<protein>
    <submittedName>
        <fullName evidence="1">Uncharacterized protein</fullName>
    </submittedName>
</protein>
<gene>
    <name evidence="1" type="ORF">HPB49_019786</name>
</gene>
<comment type="caution">
    <text evidence="1">The sequence shown here is derived from an EMBL/GenBank/DDBJ whole genome shotgun (WGS) entry which is preliminary data.</text>
</comment>
<dbReference type="Proteomes" id="UP000821865">
    <property type="component" value="Chromosome 1"/>
</dbReference>
<reference evidence="1" key="1">
    <citation type="submission" date="2020-05" db="EMBL/GenBank/DDBJ databases">
        <title>Large-scale comparative analyses of tick genomes elucidate their genetic diversity and vector capacities.</title>
        <authorList>
            <person name="Jia N."/>
            <person name="Wang J."/>
            <person name="Shi W."/>
            <person name="Du L."/>
            <person name="Sun Y."/>
            <person name="Zhan W."/>
            <person name="Jiang J."/>
            <person name="Wang Q."/>
            <person name="Zhang B."/>
            <person name="Ji P."/>
            <person name="Sakyi L.B."/>
            <person name="Cui X."/>
            <person name="Yuan T."/>
            <person name="Jiang B."/>
            <person name="Yang W."/>
            <person name="Lam T.T.-Y."/>
            <person name="Chang Q."/>
            <person name="Ding S."/>
            <person name="Wang X."/>
            <person name="Zhu J."/>
            <person name="Ruan X."/>
            <person name="Zhao L."/>
            <person name="Wei J."/>
            <person name="Que T."/>
            <person name="Du C."/>
            <person name="Cheng J."/>
            <person name="Dai P."/>
            <person name="Han X."/>
            <person name="Huang E."/>
            <person name="Gao Y."/>
            <person name="Liu J."/>
            <person name="Shao H."/>
            <person name="Ye R."/>
            <person name="Li L."/>
            <person name="Wei W."/>
            <person name="Wang X."/>
            <person name="Wang C."/>
            <person name="Yang T."/>
            <person name="Huo Q."/>
            <person name="Li W."/>
            <person name="Guo W."/>
            <person name="Chen H."/>
            <person name="Zhou L."/>
            <person name="Ni X."/>
            <person name="Tian J."/>
            <person name="Zhou Y."/>
            <person name="Sheng Y."/>
            <person name="Liu T."/>
            <person name="Pan Y."/>
            <person name="Xia L."/>
            <person name="Li J."/>
            <person name="Zhao F."/>
            <person name="Cao W."/>
        </authorList>
    </citation>
    <scope>NUCLEOTIDE SEQUENCE</scope>
    <source>
        <strain evidence="1">Dsil-2018</strain>
    </source>
</reference>
<organism evidence="1 2">
    <name type="scientific">Dermacentor silvarum</name>
    <name type="common">Tick</name>
    <dbReference type="NCBI Taxonomy" id="543639"/>
    <lineage>
        <taxon>Eukaryota</taxon>
        <taxon>Metazoa</taxon>
        <taxon>Ecdysozoa</taxon>
        <taxon>Arthropoda</taxon>
        <taxon>Chelicerata</taxon>
        <taxon>Arachnida</taxon>
        <taxon>Acari</taxon>
        <taxon>Parasitiformes</taxon>
        <taxon>Ixodida</taxon>
        <taxon>Ixodoidea</taxon>
        <taxon>Ixodidae</taxon>
        <taxon>Rhipicephalinae</taxon>
        <taxon>Dermacentor</taxon>
    </lineage>
</organism>
<name>A0ACB8E300_DERSI</name>
<evidence type="ECO:0000313" key="2">
    <source>
        <dbReference type="Proteomes" id="UP000821865"/>
    </source>
</evidence>
<keyword evidence="2" id="KW-1185">Reference proteome</keyword>
<accession>A0ACB8E300</accession>
<proteinExistence type="predicted"/>